<feature type="domain" description="ABC transporter substrate-binding protein PnrA-like" evidence="8">
    <location>
        <begin position="39"/>
        <end position="323"/>
    </location>
</feature>
<dbReference type="SUPFAM" id="SSF53822">
    <property type="entry name" value="Periplasmic binding protein-like I"/>
    <property type="match status" value="1"/>
</dbReference>
<evidence type="ECO:0000256" key="7">
    <source>
        <dbReference type="SAM" id="SignalP"/>
    </source>
</evidence>
<keyword evidence="3" id="KW-1003">Cell membrane</keyword>
<dbReference type="PANTHER" id="PTHR34296">
    <property type="entry name" value="TRANSCRIPTIONAL ACTIVATOR PROTEIN MED"/>
    <property type="match status" value="1"/>
</dbReference>
<gene>
    <name evidence="9" type="ORF">RYX45_13115</name>
</gene>
<organism evidence="9 10">
    <name type="scientific">Alkalihalophilus pseudofirmus</name>
    <name type="common">Bacillus pseudofirmus</name>
    <dbReference type="NCBI Taxonomy" id="79885"/>
    <lineage>
        <taxon>Bacteria</taxon>
        <taxon>Bacillati</taxon>
        <taxon>Bacillota</taxon>
        <taxon>Bacilli</taxon>
        <taxon>Bacillales</taxon>
        <taxon>Bacillaceae</taxon>
        <taxon>Alkalihalophilus</taxon>
    </lineage>
</organism>
<dbReference type="GO" id="GO:0005886">
    <property type="term" value="C:plasma membrane"/>
    <property type="evidence" value="ECO:0007669"/>
    <property type="project" value="UniProtKB-SubCell"/>
</dbReference>
<feature type="chain" id="PRO_5042528922" evidence="7">
    <location>
        <begin position="26"/>
        <end position="330"/>
    </location>
</feature>
<dbReference type="InterPro" id="IPR003760">
    <property type="entry name" value="PnrA-like"/>
</dbReference>
<evidence type="ECO:0000256" key="3">
    <source>
        <dbReference type="ARBA" id="ARBA00022475"/>
    </source>
</evidence>
<dbReference type="AlphaFoldDB" id="A0AAJ2U0W4"/>
<comment type="similarity">
    <text evidence="2">Belongs to the BMP lipoprotein family.</text>
</comment>
<protein>
    <submittedName>
        <fullName evidence="9">BMP family ABC transporter substrate-binding protein</fullName>
    </submittedName>
</protein>
<dbReference type="PROSITE" id="PS51257">
    <property type="entry name" value="PROKAR_LIPOPROTEIN"/>
    <property type="match status" value="1"/>
</dbReference>
<dbReference type="InterPro" id="IPR028082">
    <property type="entry name" value="Peripla_BP_I"/>
</dbReference>
<dbReference type="EMBL" id="JAWJAY010000003">
    <property type="protein sequence ID" value="MDV2886124.1"/>
    <property type="molecule type" value="Genomic_DNA"/>
</dbReference>
<comment type="caution">
    <text evidence="9">The sequence shown here is derived from an EMBL/GenBank/DDBJ whole genome shotgun (WGS) entry which is preliminary data.</text>
</comment>
<dbReference type="Gene3D" id="3.40.50.2300">
    <property type="match status" value="2"/>
</dbReference>
<evidence type="ECO:0000256" key="5">
    <source>
        <dbReference type="ARBA" id="ARBA00023136"/>
    </source>
</evidence>
<name>A0AAJ2U0W4_ALKPS</name>
<keyword evidence="6" id="KW-0449">Lipoprotein</keyword>
<evidence type="ECO:0000256" key="6">
    <source>
        <dbReference type="ARBA" id="ARBA00023288"/>
    </source>
</evidence>
<evidence type="ECO:0000256" key="4">
    <source>
        <dbReference type="ARBA" id="ARBA00022729"/>
    </source>
</evidence>
<feature type="signal peptide" evidence="7">
    <location>
        <begin position="1"/>
        <end position="25"/>
    </location>
</feature>
<dbReference type="InterPro" id="IPR050957">
    <property type="entry name" value="BMP_lipoprotein"/>
</dbReference>
<dbReference type="CDD" id="cd06354">
    <property type="entry name" value="PBP1_PrnA-like"/>
    <property type="match status" value="1"/>
</dbReference>
<reference evidence="9" key="1">
    <citation type="submission" date="2023-10" db="EMBL/GenBank/DDBJ databases">
        <title>Screening of Alkalihalophilus pseudofirmusBZ-TG-HK211 and Its Alleviation of Salt Stress on Rapeseed Growth.</title>
        <authorList>
            <person name="Zhao B."/>
            <person name="Guo T."/>
        </authorList>
    </citation>
    <scope>NUCLEOTIDE SEQUENCE</scope>
    <source>
        <strain evidence="9">BZ-TG-HK211</strain>
    </source>
</reference>
<keyword evidence="4 7" id="KW-0732">Signal</keyword>
<dbReference type="PANTHER" id="PTHR34296:SF2">
    <property type="entry name" value="ABC TRANSPORTER GUANOSINE-BINDING PROTEIN NUPN"/>
    <property type="match status" value="1"/>
</dbReference>
<evidence type="ECO:0000313" key="10">
    <source>
        <dbReference type="Proteomes" id="UP001285636"/>
    </source>
</evidence>
<sequence length="330" mass="35608">MFFKKIVITAFAIAGLLLVGCQNEAVQEEVETEMRVGIMLSDVGLGDQSFSDAAFNGLIRAREELGIMFDYRELEAAGSYEQGLTELVNEDFDLIIGLGFMVKDALEETADKHPDQQFLLIDDMSDKENIASVSFKEHEGSFLAGAAAAMASKSGVIGFVGGADVTLINKFAAGYEQGARYVQEDIEVLIEFANDFGAPEIGTILASRMIDQDADVLYAAAGLTGVGVLQTAQDRGVLSIGVDSDQYVIAEDSVMTSMMKFIDQAVYQSVVAYADQHLDEEVVFGLAEAGVGLAPFRIVNEEAYISKIEEINEAIINGEVVISEMREGAQ</sequence>
<evidence type="ECO:0000259" key="8">
    <source>
        <dbReference type="Pfam" id="PF02608"/>
    </source>
</evidence>
<dbReference type="Pfam" id="PF02608">
    <property type="entry name" value="Bmp"/>
    <property type="match status" value="1"/>
</dbReference>
<evidence type="ECO:0000313" key="9">
    <source>
        <dbReference type="EMBL" id="MDV2886124.1"/>
    </source>
</evidence>
<accession>A0AAJ2U0W4</accession>
<evidence type="ECO:0000256" key="2">
    <source>
        <dbReference type="ARBA" id="ARBA00008610"/>
    </source>
</evidence>
<keyword evidence="5" id="KW-0472">Membrane</keyword>
<dbReference type="RefSeq" id="WP_323466987.1">
    <property type="nucleotide sequence ID" value="NZ_CP144224.1"/>
</dbReference>
<evidence type="ECO:0000256" key="1">
    <source>
        <dbReference type="ARBA" id="ARBA00004193"/>
    </source>
</evidence>
<dbReference type="Proteomes" id="UP001285636">
    <property type="component" value="Unassembled WGS sequence"/>
</dbReference>
<proteinExistence type="inferred from homology"/>
<comment type="subcellular location">
    <subcellularLocation>
        <location evidence="1">Cell membrane</location>
        <topology evidence="1">Lipid-anchor</topology>
    </subcellularLocation>
</comment>